<dbReference type="PANTHER" id="PTHR43744">
    <property type="entry name" value="ABC TRANSPORTER PERMEASE PROTEIN MG189-RELATED-RELATED"/>
    <property type="match status" value="1"/>
</dbReference>
<evidence type="ECO:0000256" key="4">
    <source>
        <dbReference type="ARBA" id="ARBA00022692"/>
    </source>
</evidence>
<feature type="domain" description="ABC transmembrane type-1" evidence="8">
    <location>
        <begin position="106"/>
        <end position="310"/>
    </location>
</feature>
<dbReference type="GO" id="GO:0055085">
    <property type="term" value="P:transmembrane transport"/>
    <property type="evidence" value="ECO:0007669"/>
    <property type="project" value="InterPro"/>
</dbReference>
<organism evidence="9 10">
    <name type="scientific">Mycoplasma phocimorsus</name>
    <dbReference type="NCBI Taxonomy" id="3045839"/>
    <lineage>
        <taxon>Bacteria</taxon>
        <taxon>Bacillati</taxon>
        <taxon>Mycoplasmatota</taxon>
        <taxon>Mollicutes</taxon>
        <taxon>Mycoplasmataceae</taxon>
        <taxon>Mycoplasma</taxon>
    </lineage>
</organism>
<evidence type="ECO:0000256" key="2">
    <source>
        <dbReference type="ARBA" id="ARBA00022448"/>
    </source>
</evidence>
<protein>
    <submittedName>
        <fullName evidence="9">Carbohydrate ABC transporter permease</fullName>
    </submittedName>
</protein>
<evidence type="ECO:0000313" key="10">
    <source>
        <dbReference type="Proteomes" id="UP001224428"/>
    </source>
</evidence>
<evidence type="ECO:0000256" key="1">
    <source>
        <dbReference type="ARBA" id="ARBA00004651"/>
    </source>
</evidence>
<dbReference type="Proteomes" id="UP001224428">
    <property type="component" value="Unassembled WGS sequence"/>
</dbReference>
<evidence type="ECO:0000256" key="7">
    <source>
        <dbReference type="SAM" id="Phobius"/>
    </source>
</evidence>
<feature type="transmembrane region" description="Helical" evidence="7">
    <location>
        <begin position="181"/>
        <end position="206"/>
    </location>
</feature>
<dbReference type="PROSITE" id="PS50928">
    <property type="entry name" value="ABC_TM1"/>
    <property type="match status" value="1"/>
</dbReference>
<feature type="transmembrane region" description="Helical" evidence="7">
    <location>
        <begin position="141"/>
        <end position="161"/>
    </location>
</feature>
<sequence>MFEIKLKRQLKKFKSYNDKIKEKTNNAVRETSLLYLLTTSFFKIFVLVFFGLLIIFPFAFMILLSLMPDHQAENLKNTFSFFPEDFGKNAWMNYKLALNLEYFSAFGLTFANVVFSVTVKIFLTMLAGYAFSIKKWRGKEVLWVLLLSLLILPDVALLSGQYKVIKLLESVKITNKFFNGFIGRVMIIGIPFVASVFNILMFRNAFSMIPSRIKEVAAIDGVVGYRYLFKIAAPMVMPTTLTVVILTALVSWNAYLWPNLVAGTDYKIMSVWLFSVGRVDRGGTVQVLSNVKMAGTIASILPMFIFFFLSRKKIMGAVSRQGSAIKG</sequence>
<name>A0AAJ1PTM0_9MOLU</name>
<accession>A0AAJ1PTM0</accession>
<gene>
    <name evidence="9" type="ORF">QLQ80_02660</name>
</gene>
<comment type="subcellular location">
    <subcellularLocation>
        <location evidence="1">Cell membrane</location>
        <topology evidence="1">Multi-pass membrane protein</topology>
    </subcellularLocation>
</comment>
<dbReference type="SUPFAM" id="SSF161098">
    <property type="entry name" value="MetI-like"/>
    <property type="match status" value="1"/>
</dbReference>
<proteinExistence type="predicted"/>
<dbReference type="InterPro" id="IPR000515">
    <property type="entry name" value="MetI-like"/>
</dbReference>
<evidence type="ECO:0000256" key="3">
    <source>
        <dbReference type="ARBA" id="ARBA00022475"/>
    </source>
</evidence>
<dbReference type="InterPro" id="IPR035906">
    <property type="entry name" value="MetI-like_sf"/>
</dbReference>
<dbReference type="GO" id="GO:0005886">
    <property type="term" value="C:plasma membrane"/>
    <property type="evidence" value="ECO:0007669"/>
    <property type="project" value="UniProtKB-SubCell"/>
</dbReference>
<dbReference type="Gene3D" id="1.10.3720.10">
    <property type="entry name" value="MetI-like"/>
    <property type="match status" value="1"/>
</dbReference>
<keyword evidence="4 7" id="KW-0812">Transmembrane</keyword>
<dbReference type="EMBL" id="JASDDP010000024">
    <property type="protein sequence ID" value="MDJ1645967.1"/>
    <property type="molecule type" value="Genomic_DNA"/>
</dbReference>
<feature type="transmembrane region" description="Helical" evidence="7">
    <location>
        <begin position="44"/>
        <end position="67"/>
    </location>
</feature>
<keyword evidence="6 7" id="KW-0472">Membrane</keyword>
<keyword evidence="3" id="KW-1003">Cell membrane</keyword>
<dbReference type="RefSeq" id="WP_283823536.1">
    <property type="nucleotide sequence ID" value="NZ_JASDAY010000016.1"/>
</dbReference>
<dbReference type="AlphaFoldDB" id="A0AAJ1PTM0"/>
<evidence type="ECO:0000256" key="6">
    <source>
        <dbReference type="ARBA" id="ARBA00023136"/>
    </source>
</evidence>
<keyword evidence="10" id="KW-1185">Reference proteome</keyword>
<keyword evidence="2" id="KW-0813">Transport</keyword>
<feature type="transmembrane region" description="Helical" evidence="7">
    <location>
        <begin position="102"/>
        <end position="129"/>
    </location>
</feature>
<feature type="transmembrane region" description="Helical" evidence="7">
    <location>
        <begin position="227"/>
        <end position="250"/>
    </location>
</feature>
<dbReference type="PANTHER" id="PTHR43744:SF12">
    <property type="entry name" value="ABC TRANSPORTER PERMEASE PROTEIN MG189-RELATED"/>
    <property type="match status" value="1"/>
</dbReference>
<dbReference type="CDD" id="cd06261">
    <property type="entry name" value="TM_PBP2"/>
    <property type="match status" value="1"/>
</dbReference>
<evidence type="ECO:0000313" key="9">
    <source>
        <dbReference type="EMBL" id="MDJ1645967.1"/>
    </source>
</evidence>
<evidence type="ECO:0000259" key="8">
    <source>
        <dbReference type="PROSITE" id="PS50928"/>
    </source>
</evidence>
<reference evidence="9" key="1">
    <citation type="submission" date="2023-05" db="EMBL/GenBank/DDBJ databases">
        <title>Mycoplasma phocimorsus sp. nov., isolated from Scandinavian patients with seal finger or septic arthritis after contact with seals.</title>
        <authorList>
            <person name="Skafte-Holm A."/>
            <person name="Pedersen T.R."/>
            <person name="Froelund M."/>
            <person name="Stegger M."/>
            <person name="Qvortrup K."/>
            <person name="Michaels D.L."/>
            <person name="Brown D.R."/>
            <person name="Jensen J.S."/>
        </authorList>
    </citation>
    <scope>NUCLEOTIDE SEQUENCE</scope>
    <source>
        <strain evidence="9">M5725</strain>
    </source>
</reference>
<keyword evidence="5 7" id="KW-1133">Transmembrane helix</keyword>
<feature type="transmembrane region" description="Helical" evidence="7">
    <location>
        <begin position="293"/>
        <end position="310"/>
    </location>
</feature>
<comment type="caution">
    <text evidence="9">The sequence shown here is derived from an EMBL/GenBank/DDBJ whole genome shotgun (WGS) entry which is preliminary data.</text>
</comment>
<evidence type="ECO:0000256" key="5">
    <source>
        <dbReference type="ARBA" id="ARBA00022989"/>
    </source>
</evidence>